<proteinExistence type="predicted"/>
<comment type="caution">
    <text evidence="8">The sequence shown here is derived from an EMBL/GenBank/DDBJ whole genome shotgun (WGS) entry which is preliminary data.</text>
</comment>
<dbReference type="InterPro" id="IPR000014">
    <property type="entry name" value="PAS"/>
</dbReference>
<evidence type="ECO:0000259" key="7">
    <source>
        <dbReference type="PROSITE" id="PS50109"/>
    </source>
</evidence>
<evidence type="ECO:0000256" key="4">
    <source>
        <dbReference type="ARBA" id="ARBA00022679"/>
    </source>
</evidence>
<evidence type="ECO:0000313" key="8">
    <source>
        <dbReference type="EMBL" id="GGK33012.1"/>
    </source>
</evidence>
<dbReference type="SUPFAM" id="SSF55785">
    <property type="entry name" value="PYP-like sensor domain (PAS domain)"/>
    <property type="match status" value="2"/>
</dbReference>
<dbReference type="SMART" id="SM00387">
    <property type="entry name" value="HATPase_c"/>
    <property type="match status" value="1"/>
</dbReference>
<keyword evidence="6" id="KW-0472">Membrane</keyword>
<organism evidence="8 9">
    <name type="scientific">Salinarimonas ramus</name>
    <dbReference type="NCBI Taxonomy" id="690164"/>
    <lineage>
        <taxon>Bacteria</taxon>
        <taxon>Pseudomonadati</taxon>
        <taxon>Pseudomonadota</taxon>
        <taxon>Alphaproteobacteria</taxon>
        <taxon>Hyphomicrobiales</taxon>
        <taxon>Salinarimonadaceae</taxon>
        <taxon>Salinarimonas</taxon>
    </lineage>
</organism>
<dbReference type="InterPro" id="IPR003594">
    <property type="entry name" value="HATPase_dom"/>
</dbReference>
<dbReference type="InterPro" id="IPR005467">
    <property type="entry name" value="His_kinase_dom"/>
</dbReference>
<dbReference type="InterPro" id="IPR004358">
    <property type="entry name" value="Sig_transdc_His_kin-like_C"/>
</dbReference>
<dbReference type="SMART" id="SM00388">
    <property type="entry name" value="HisKA"/>
    <property type="match status" value="1"/>
</dbReference>
<sequence>MGDRYGQGDGTHDERPARRGLRASLPSCASLPLRATLFGASALTSGLLLAGPAVAAMAPESLLARLDPQNAISFAFVAGSLIFALTTAFVYRIEHRRWSQREAGLRAELAELRAAADRAETVIGAESQIIVSWDGRDAEPRIEGDPAALGPAAAGKRLLAFGAWLVPADAGALDAALERLRERGEAFRLTLRAQRDRFVEAQGRALGGRAILRLRDVTGDRLELLQARQTLLRQGDDLKNLRALLEGMSQPVWLRDGSGAVAWANPAWLAAVEAQSLEDARARGLELLDRTAREEAATARAEKAHFATRTTAIVAGARRTIDVAETPSPGGFVGIAVDVTDLEDMRSDLQRQMQAHVRTLDHLPNAVAIFDARQRLVFHNSAYRALWGLDRAYLESGPSEGEILDRLRAERRLPEQADWRRWKADVLAAYRAIEPQETWWHLPDGRTLHVVANPNPQGGLTWLFDDVSEHLSLESRYNSLMRVQGETLDALEEGVAVFGSDGRLKLANRAFRALWRLPEPAKGEEPHLESVVTACRTLAPDEEAWERIRGAIAGDAEERTEIALRLARRDGVHLDCAVQPLPDGATLIAFVDVTASVNVERALIEKNEALEAAARLREDFVHHVSYELRSPLTTIIGFAQLLGDETVGGLNDRQREYAGLIMRSSGALLAIINDILDLASIDTGSLELDPEEVDIRETIDAAVRGLDDRIAEHKLSLVIDVDPGIGSFVADAKRVRQVLFNLLSNAVGFSETGARVRLSARRQAGEVVFEVADQGRGIPDDVVERVFDRFESHTLGTRHRGVGLGLAIVRSFVELHGGRVSLTSRPGSGTTVTCVFPADGPQRLAAE</sequence>
<comment type="catalytic activity">
    <reaction evidence="1">
        <text>ATP + protein L-histidine = ADP + protein N-phospho-L-histidine.</text>
        <dbReference type="EC" id="2.7.13.3"/>
    </reaction>
</comment>
<keyword evidence="6" id="KW-1133">Transmembrane helix</keyword>
<dbReference type="SUPFAM" id="SSF55874">
    <property type="entry name" value="ATPase domain of HSP90 chaperone/DNA topoisomerase II/histidine kinase"/>
    <property type="match status" value="1"/>
</dbReference>
<dbReference type="Gene3D" id="1.10.287.130">
    <property type="match status" value="1"/>
</dbReference>
<keyword evidence="3" id="KW-0597">Phosphoprotein</keyword>
<dbReference type="Gene3D" id="3.30.450.20">
    <property type="entry name" value="PAS domain"/>
    <property type="match status" value="2"/>
</dbReference>
<evidence type="ECO:0000313" key="9">
    <source>
        <dbReference type="Proteomes" id="UP000600449"/>
    </source>
</evidence>
<dbReference type="SMART" id="SM00091">
    <property type="entry name" value="PAS"/>
    <property type="match status" value="3"/>
</dbReference>
<feature type="transmembrane region" description="Helical" evidence="6">
    <location>
        <begin position="71"/>
        <end position="91"/>
    </location>
</feature>
<dbReference type="CDD" id="cd00082">
    <property type="entry name" value="HisKA"/>
    <property type="match status" value="1"/>
</dbReference>
<dbReference type="GO" id="GO:0005886">
    <property type="term" value="C:plasma membrane"/>
    <property type="evidence" value="ECO:0007669"/>
    <property type="project" value="TreeGrafter"/>
</dbReference>
<dbReference type="PANTHER" id="PTHR43047">
    <property type="entry name" value="TWO-COMPONENT HISTIDINE PROTEIN KINASE"/>
    <property type="match status" value="1"/>
</dbReference>
<dbReference type="PANTHER" id="PTHR43047:SF72">
    <property type="entry name" value="OSMOSENSING HISTIDINE PROTEIN KINASE SLN1"/>
    <property type="match status" value="1"/>
</dbReference>
<dbReference type="FunFam" id="3.30.565.10:FF:000006">
    <property type="entry name" value="Sensor histidine kinase WalK"/>
    <property type="match status" value="1"/>
</dbReference>
<keyword evidence="4" id="KW-0808">Transferase</keyword>
<keyword evidence="6" id="KW-0812">Transmembrane</keyword>
<dbReference type="InterPro" id="IPR036097">
    <property type="entry name" value="HisK_dim/P_sf"/>
</dbReference>
<evidence type="ECO:0000256" key="2">
    <source>
        <dbReference type="ARBA" id="ARBA00012438"/>
    </source>
</evidence>
<dbReference type="RefSeq" id="WP_244645253.1">
    <property type="nucleotide sequence ID" value="NZ_BMMF01000005.1"/>
</dbReference>
<name>A0A917Q7K4_9HYPH</name>
<dbReference type="Gene3D" id="3.30.565.10">
    <property type="entry name" value="Histidine kinase-like ATPase, C-terminal domain"/>
    <property type="match status" value="1"/>
</dbReference>
<feature type="transmembrane region" description="Helical" evidence="6">
    <location>
        <begin position="37"/>
        <end position="59"/>
    </location>
</feature>
<evidence type="ECO:0000256" key="6">
    <source>
        <dbReference type="SAM" id="Phobius"/>
    </source>
</evidence>
<dbReference type="InterPro" id="IPR036890">
    <property type="entry name" value="HATPase_C_sf"/>
</dbReference>
<keyword evidence="5 8" id="KW-0418">Kinase</keyword>
<keyword evidence="9" id="KW-1185">Reference proteome</keyword>
<dbReference type="CDD" id="cd00075">
    <property type="entry name" value="HATPase"/>
    <property type="match status" value="1"/>
</dbReference>
<dbReference type="GO" id="GO:0000155">
    <property type="term" value="F:phosphorelay sensor kinase activity"/>
    <property type="evidence" value="ECO:0007669"/>
    <property type="project" value="InterPro"/>
</dbReference>
<dbReference type="PRINTS" id="PR00344">
    <property type="entry name" value="BCTRLSENSOR"/>
</dbReference>
<dbReference type="Pfam" id="PF02518">
    <property type="entry name" value="HATPase_c"/>
    <property type="match status" value="1"/>
</dbReference>
<gene>
    <name evidence="8" type="primary">bdfA</name>
    <name evidence="8" type="ORF">GCM10011322_19660</name>
</gene>
<dbReference type="InterPro" id="IPR035965">
    <property type="entry name" value="PAS-like_dom_sf"/>
</dbReference>
<dbReference type="Proteomes" id="UP000600449">
    <property type="component" value="Unassembled WGS sequence"/>
</dbReference>
<dbReference type="PROSITE" id="PS50109">
    <property type="entry name" value="HIS_KIN"/>
    <property type="match status" value="1"/>
</dbReference>
<dbReference type="InterPro" id="IPR003661">
    <property type="entry name" value="HisK_dim/P_dom"/>
</dbReference>
<dbReference type="AlphaFoldDB" id="A0A917Q7K4"/>
<dbReference type="Pfam" id="PF00512">
    <property type="entry name" value="HisKA"/>
    <property type="match status" value="1"/>
</dbReference>
<evidence type="ECO:0000256" key="3">
    <source>
        <dbReference type="ARBA" id="ARBA00022553"/>
    </source>
</evidence>
<reference evidence="8 9" key="1">
    <citation type="journal article" date="2014" name="Int. J. Syst. Evol. Microbiol.">
        <title>Complete genome sequence of Corynebacterium casei LMG S-19264T (=DSM 44701T), isolated from a smear-ripened cheese.</title>
        <authorList>
            <consortium name="US DOE Joint Genome Institute (JGI-PGF)"/>
            <person name="Walter F."/>
            <person name="Albersmeier A."/>
            <person name="Kalinowski J."/>
            <person name="Ruckert C."/>
        </authorList>
    </citation>
    <scope>NUCLEOTIDE SEQUENCE [LARGE SCALE GENOMIC DNA]</scope>
    <source>
        <strain evidence="8 9">CGMCC 1.9161</strain>
    </source>
</reference>
<dbReference type="Pfam" id="PF13188">
    <property type="entry name" value="PAS_8"/>
    <property type="match status" value="1"/>
</dbReference>
<feature type="domain" description="Histidine kinase" evidence="7">
    <location>
        <begin position="623"/>
        <end position="840"/>
    </location>
</feature>
<dbReference type="Pfam" id="PF12860">
    <property type="entry name" value="PAS_7"/>
    <property type="match status" value="2"/>
</dbReference>
<dbReference type="GO" id="GO:0009927">
    <property type="term" value="F:histidine phosphotransfer kinase activity"/>
    <property type="evidence" value="ECO:0007669"/>
    <property type="project" value="TreeGrafter"/>
</dbReference>
<evidence type="ECO:0000256" key="1">
    <source>
        <dbReference type="ARBA" id="ARBA00000085"/>
    </source>
</evidence>
<dbReference type="EC" id="2.7.13.3" evidence="2"/>
<evidence type="ECO:0000256" key="5">
    <source>
        <dbReference type="ARBA" id="ARBA00022777"/>
    </source>
</evidence>
<protein>
    <recommendedName>
        <fullName evidence="2">histidine kinase</fullName>
        <ecNumber evidence="2">2.7.13.3</ecNumber>
    </recommendedName>
</protein>
<dbReference type="SUPFAM" id="SSF47384">
    <property type="entry name" value="Homodimeric domain of signal transducing histidine kinase"/>
    <property type="match status" value="1"/>
</dbReference>
<dbReference type="EMBL" id="BMMF01000005">
    <property type="protein sequence ID" value="GGK33012.1"/>
    <property type="molecule type" value="Genomic_DNA"/>
</dbReference>
<accession>A0A917Q7K4</accession>